<dbReference type="GO" id="GO:0009234">
    <property type="term" value="P:menaquinone biosynthetic process"/>
    <property type="evidence" value="ECO:0007669"/>
    <property type="project" value="UniProtKB-UniRule"/>
</dbReference>
<comment type="similarity">
    <text evidence="6">Belongs to the class I-like SAM-binding methyltransferase superfamily. MenG/UbiE family.</text>
</comment>
<comment type="caution">
    <text evidence="6">Lacks conserved residue(s) required for the propagation of feature annotation.</text>
</comment>
<dbReference type="NCBIfam" id="NF001242">
    <property type="entry name" value="PRK00216.1-3"/>
    <property type="match status" value="1"/>
</dbReference>
<dbReference type="CDD" id="cd02440">
    <property type="entry name" value="AdoMet_MTases"/>
    <property type="match status" value="1"/>
</dbReference>
<protein>
    <recommendedName>
        <fullName evidence="6">Ubiquinone/menaquinone biosynthesis C-methyltransferase UbiE</fullName>
        <ecNumber evidence="6">2.1.1.163</ecNumber>
        <ecNumber evidence="6">2.1.1.201</ecNumber>
    </recommendedName>
    <alternativeName>
        <fullName evidence="6">2-methoxy-6-polyprenyl-1,4-benzoquinol methylase</fullName>
    </alternativeName>
    <alternativeName>
        <fullName evidence="6">Demethylmenaquinone methyltransferase</fullName>
    </alternativeName>
</protein>
<dbReference type="UniPathway" id="UPA00079">
    <property type="reaction ID" value="UER00169"/>
</dbReference>
<keyword evidence="4 6" id="KW-0831">Ubiquinone biosynthesis</keyword>
<dbReference type="KEGG" id="mgm:Mmc1_3492"/>
<comment type="catalytic activity">
    <reaction evidence="6">
        <text>a 2-demethylmenaquinol + S-adenosyl-L-methionine = a menaquinol + S-adenosyl-L-homocysteine + H(+)</text>
        <dbReference type="Rhea" id="RHEA:42640"/>
        <dbReference type="Rhea" id="RHEA-COMP:9539"/>
        <dbReference type="Rhea" id="RHEA-COMP:9563"/>
        <dbReference type="ChEBI" id="CHEBI:15378"/>
        <dbReference type="ChEBI" id="CHEBI:18151"/>
        <dbReference type="ChEBI" id="CHEBI:55437"/>
        <dbReference type="ChEBI" id="CHEBI:57856"/>
        <dbReference type="ChEBI" id="CHEBI:59789"/>
        <dbReference type="EC" id="2.1.1.163"/>
    </reaction>
</comment>
<evidence type="ECO:0000313" key="7">
    <source>
        <dbReference type="EMBL" id="ABK45977.1"/>
    </source>
</evidence>
<dbReference type="GO" id="GO:0008425">
    <property type="term" value="F:2-methoxy-6-polyprenyl-1,4-benzoquinol methyltransferase activity"/>
    <property type="evidence" value="ECO:0007669"/>
    <property type="project" value="UniProtKB-UniRule"/>
</dbReference>
<keyword evidence="3 6" id="KW-0808">Transferase</keyword>
<dbReference type="PROSITE" id="PS51608">
    <property type="entry name" value="SAM_MT_UBIE"/>
    <property type="match status" value="1"/>
</dbReference>
<dbReference type="eggNOG" id="COG2226">
    <property type="taxonomic scope" value="Bacteria"/>
</dbReference>
<keyword evidence="2 6" id="KW-0489">Methyltransferase</keyword>
<reference evidence="8" key="1">
    <citation type="journal article" date="2009" name="Appl. Environ. Microbiol.">
        <title>Complete genome sequence of the chemolithoautotrophic marine magnetotactic coccus strain MC-1.</title>
        <authorList>
            <person name="Schubbe S."/>
            <person name="Williams T.J."/>
            <person name="Xie G."/>
            <person name="Kiss H.E."/>
            <person name="Brettin T.S."/>
            <person name="Martinez D."/>
            <person name="Ross C.A."/>
            <person name="Schuler D."/>
            <person name="Cox B.L."/>
            <person name="Nealson K.H."/>
            <person name="Bazylinski D.A."/>
        </authorList>
    </citation>
    <scope>NUCLEOTIDE SEQUENCE [LARGE SCALE GENOMIC DNA]</scope>
    <source>
        <strain evidence="8">ATCC BAA-1437 / JCM 17883 / MC-1</strain>
    </source>
</reference>
<dbReference type="GO" id="GO:0009060">
    <property type="term" value="P:aerobic respiration"/>
    <property type="evidence" value="ECO:0007669"/>
    <property type="project" value="UniProtKB-UniRule"/>
</dbReference>
<comment type="pathway">
    <text evidence="6">Quinol/quinone metabolism; menaquinone biosynthesis; menaquinol from 1,4-dihydroxy-2-naphthoate: step 2/2.</text>
</comment>
<dbReference type="GO" id="GO:0032259">
    <property type="term" value="P:methylation"/>
    <property type="evidence" value="ECO:0007669"/>
    <property type="project" value="UniProtKB-KW"/>
</dbReference>
<proteinExistence type="inferred from homology"/>
<keyword evidence="5 6" id="KW-0949">S-adenosyl-L-methionine</keyword>
<dbReference type="Gene3D" id="3.40.50.150">
    <property type="entry name" value="Vaccinia Virus protein VP39"/>
    <property type="match status" value="1"/>
</dbReference>
<dbReference type="HOGENOM" id="CLU_037990_0_0_5"/>
<dbReference type="EC" id="2.1.1.163" evidence="6"/>
<dbReference type="InterPro" id="IPR029063">
    <property type="entry name" value="SAM-dependent_MTases_sf"/>
</dbReference>
<dbReference type="STRING" id="156889.Mmc1_3492"/>
<dbReference type="PROSITE" id="PS01183">
    <property type="entry name" value="UBIE_1"/>
    <property type="match status" value="1"/>
</dbReference>
<dbReference type="Pfam" id="PF01209">
    <property type="entry name" value="Ubie_methyltran"/>
    <property type="match status" value="1"/>
</dbReference>
<keyword evidence="8" id="KW-1185">Reference proteome</keyword>
<feature type="binding site" evidence="6">
    <location>
        <position position="71"/>
    </location>
    <ligand>
        <name>S-adenosyl-L-methionine</name>
        <dbReference type="ChEBI" id="CHEBI:59789"/>
    </ligand>
</feature>
<dbReference type="AlphaFoldDB" id="A0LDD4"/>
<evidence type="ECO:0000256" key="3">
    <source>
        <dbReference type="ARBA" id="ARBA00022679"/>
    </source>
</evidence>
<dbReference type="GO" id="GO:0043770">
    <property type="term" value="F:demethylmenaquinone methyltransferase activity"/>
    <property type="evidence" value="ECO:0007669"/>
    <property type="project" value="UniProtKB-UniRule"/>
</dbReference>
<comment type="function">
    <text evidence="6">Methyltransferase required for the conversion of demethylmenaquinol (DMKH2) to menaquinol (MKH2) and the conversion of 2-polyprenyl-6-methoxy-1,4-benzoquinol (DDMQH2) to 2-polyprenyl-3-methyl-6-methoxy-1,4-benzoquinol (DMQH2).</text>
</comment>
<comment type="pathway">
    <text evidence="6">Cofactor biosynthesis; ubiquinone biosynthesis.</text>
</comment>
<dbReference type="EMBL" id="CP000471">
    <property type="protein sequence ID" value="ABK45977.1"/>
    <property type="molecule type" value="Genomic_DNA"/>
</dbReference>
<evidence type="ECO:0000256" key="4">
    <source>
        <dbReference type="ARBA" id="ARBA00022688"/>
    </source>
</evidence>
<comment type="catalytic activity">
    <reaction evidence="6">
        <text>a 2-methoxy-6-(all-trans-polyprenyl)benzene-1,4-diol + S-adenosyl-L-methionine = a 5-methoxy-2-methyl-3-(all-trans-polyprenyl)benzene-1,4-diol + S-adenosyl-L-homocysteine + H(+)</text>
        <dbReference type="Rhea" id="RHEA:28286"/>
        <dbReference type="Rhea" id="RHEA-COMP:10858"/>
        <dbReference type="Rhea" id="RHEA-COMP:10859"/>
        <dbReference type="ChEBI" id="CHEBI:15378"/>
        <dbReference type="ChEBI" id="CHEBI:57856"/>
        <dbReference type="ChEBI" id="CHEBI:59789"/>
        <dbReference type="ChEBI" id="CHEBI:84166"/>
        <dbReference type="ChEBI" id="CHEBI:84167"/>
        <dbReference type="EC" id="2.1.1.201"/>
    </reaction>
</comment>
<dbReference type="HAMAP" id="MF_01813">
    <property type="entry name" value="MenG_UbiE_methyltr"/>
    <property type="match status" value="1"/>
</dbReference>
<dbReference type="EC" id="2.1.1.201" evidence="6"/>
<dbReference type="NCBIfam" id="NF001244">
    <property type="entry name" value="PRK00216.1-5"/>
    <property type="match status" value="1"/>
</dbReference>
<dbReference type="RefSeq" id="WP_011715033.1">
    <property type="nucleotide sequence ID" value="NC_008576.1"/>
</dbReference>
<evidence type="ECO:0000313" key="8">
    <source>
        <dbReference type="Proteomes" id="UP000002586"/>
    </source>
</evidence>
<keyword evidence="1 6" id="KW-0474">Menaquinone biosynthesis</keyword>
<evidence type="ECO:0000256" key="1">
    <source>
        <dbReference type="ARBA" id="ARBA00022428"/>
    </source>
</evidence>
<dbReference type="SUPFAM" id="SSF53335">
    <property type="entry name" value="S-adenosyl-L-methionine-dependent methyltransferases"/>
    <property type="match status" value="1"/>
</dbReference>
<feature type="binding site" evidence="6">
    <location>
        <begin position="120"/>
        <end position="121"/>
    </location>
    <ligand>
        <name>S-adenosyl-L-methionine</name>
        <dbReference type="ChEBI" id="CHEBI:59789"/>
    </ligand>
</feature>
<dbReference type="OrthoDB" id="9808140at2"/>
<dbReference type="PROSITE" id="PS01184">
    <property type="entry name" value="UBIE_2"/>
    <property type="match status" value="1"/>
</dbReference>
<accession>A0LDD4</accession>
<evidence type="ECO:0000256" key="6">
    <source>
        <dbReference type="HAMAP-Rule" id="MF_01813"/>
    </source>
</evidence>
<feature type="binding site" evidence="6">
    <location>
        <position position="92"/>
    </location>
    <ligand>
        <name>S-adenosyl-L-methionine</name>
        <dbReference type="ChEBI" id="CHEBI:59789"/>
    </ligand>
</feature>
<dbReference type="UniPathway" id="UPA00232"/>
<name>A0LDD4_MAGMM</name>
<dbReference type="InterPro" id="IPR023576">
    <property type="entry name" value="UbiE/COQ5_MeTrFase_CS"/>
</dbReference>
<sequence length="248" mass="28114">MRDTTTHFGFTNVPTSEKVKKVRDVFDSVAPKYDLMNDLMSMGVHRLWKRHAISKLNLQPGDHALDLAGGTGDLALLMQKRMTRSGRVTICDINYSMLDQGRHRLTDEGWLCGMEWVQANAEELPYPSNCFDVVTIGFGIRNVTNIPQALSEMFRVLKPGGKLMVLEFSKIAIPALRPLYDLYSFKLLPEIGHIVTKDRDSYQYLVESIRMFPDQESFKAMIEAAGFFNVRYENLSAGISAIHLGYKV</sequence>
<reference evidence="7 8" key="2">
    <citation type="journal article" date="2012" name="Int. J. Syst. Evol. Microbiol.">
        <title>Magnetococcus marinus gen. nov., sp. nov., a marine, magnetotactic bacterium that represents a novel lineage (Magnetococcaceae fam. nov.; Magnetococcales ord. nov.) at the base of the Alphaproteobacteria.</title>
        <authorList>
            <person name="Bazylinski D.A."/>
            <person name="Williams T.J."/>
            <person name="Lefevre C.T."/>
            <person name="Berg R.J."/>
            <person name="Zhang C.L."/>
            <person name="Bowser S.S."/>
            <person name="Dean A.J."/>
            <person name="Beveridge T.J."/>
        </authorList>
    </citation>
    <scope>NUCLEOTIDE SEQUENCE [LARGE SCALE GENOMIC DNA]</scope>
    <source>
        <strain evidence="8">ATCC BAA-1437 / JCM 17883 / MC-1</strain>
    </source>
</reference>
<dbReference type="PANTHER" id="PTHR43591:SF24">
    <property type="entry name" value="2-METHOXY-6-POLYPRENYL-1,4-BENZOQUINOL METHYLASE, MITOCHONDRIAL"/>
    <property type="match status" value="1"/>
</dbReference>
<organism evidence="7 8">
    <name type="scientific">Magnetococcus marinus (strain ATCC BAA-1437 / JCM 17883 / MC-1)</name>
    <dbReference type="NCBI Taxonomy" id="156889"/>
    <lineage>
        <taxon>Bacteria</taxon>
        <taxon>Pseudomonadati</taxon>
        <taxon>Pseudomonadota</taxon>
        <taxon>Magnetococcia</taxon>
        <taxon>Magnetococcales</taxon>
        <taxon>Magnetococcaceae</taxon>
        <taxon>Magnetococcus</taxon>
    </lineage>
</organism>
<evidence type="ECO:0000256" key="5">
    <source>
        <dbReference type="ARBA" id="ARBA00022691"/>
    </source>
</evidence>
<dbReference type="Proteomes" id="UP000002586">
    <property type="component" value="Chromosome"/>
</dbReference>
<evidence type="ECO:0000256" key="2">
    <source>
        <dbReference type="ARBA" id="ARBA00022603"/>
    </source>
</evidence>
<dbReference type="NCBIfam" id="TIGR01934">
    <property type="entry name" value="MenG_MenH_UbiE"/>
    <property type="match status" value="1"/>
</dbReference>
<gene>
    <name evidence="6" type="primary">ubiE</name>
    <name evidence="7" type="ordered locus">Mmc1_3492</name>
</gene>
<dbReference type="PANTHER" id="PTHR43591">
    <property type="entry name" value="METHYLTRANSFERASE"/>
    <property type="match status" value="1"/>
</dbReference>
<dbReference type="InterPro" id="IPR004033">
    <property type="entry name" value="UbiE/COQ5_MeTrFase"/>
</dbReference>